<evidence type="ECO:0008006" key="3">
    <source>
        <dbReference type="Google" id="ProtNLM"/>
    </source>
</evidence>
<dbReference type="EMBL" id="FCOL02000004">
    <property type="protein sequence ID" value="SAL24957.1"/>
    <property type="molecule type" value="Genomic_DNA"/>
</dbReference>
<name>A0A158FZ91_9BURK</name>
<evidence type="ECO:0000313" key="2">
    <source>
        <dbReference type="Proteomes" id="UP000054925"/>
    </source>
</evidence>
<reference evidence="1" key="1">
    <citation type="submission" date="2016-01" db="EMBL/GenBank/DDBJ databases">
        <authorList>
            <person name="Peeters C."/>
        </authorList>
    </citation>
    <scope>NUCLEOTIDE SEQUENCE [LARGE SCALE GENOMIC DNA]</scope>
    <source>
        <strain evidence="1">LMG 22937</strain>
    </source>
</reference>
<keyword evidence="2" id="KW-1185">Reference proteome</keyword>
<dbReference type="OrthoDB" id="784829at2"/>
<proteinExistence type="predicted"/>
<accession>A0A158FZ91</accession>
<gene>
    <name evidence="1" type="ORF">AWB67_00973</name>
</gene>
<dbReference type="AlphaFoldDB" id="A0A158FZ91"/>
<dbReference type="Proteomes" id="UP000054925">
    <property type="component" value="Unassembled WGS sequence"/>
</dbReference>
<comment type="caution">
    <text evidence="1">The sequence shown here is derived from an EMBL/GenBank/DDBJ whole genome shotgun (WGS) entry which is preliminary data.</text>
</comment>
<sequence length="144" mass="15577">MSADALLDRLDGVRQVGPGRYVAKCPAHEDRRASLAITEKPDGVLLVHCFAGCAVAEIVDAVGFNVSNLFPPREPGERGLLRSGKPQRRRWSASQVLPAVSLELLEILIVLQAVLKRGSVTVSERTRLVRSVARVQAAEGATRD</sequence>
<evidence type="ECO:0000313" key="1">
    <source>
        <dbReference type="EMBL" id="SAL24957.1"/>
    </source>
</evidence>
<organism evidence="1 2">
    <name type="scientific">Caballeronia terrestris</name>
    <dbReference type="NCBI Taxonomy" id="1226301"/>
    <lineage>
        <taxon>Bacteria</taxon>
        <taxon>Pseudomonadati</taxon>
        <taxon>Pseudomonadota</taxon>
        <taxon>Betaproteobacteria</taxon>
        <taxon>Burkholderiales</taxon>
        <taxon>Burkholderiaceae</taxon>
        <taxon>Caballeronia</taxon>
    </lineage>
</organism>
<dbReference type="RefSeq" id="WP_087655113.1">
    <property type="nucleotide sequence ID" value="NZ_FCOL02000004.1"/>
</dbReference>
<protein>
    <recommendedName>
        <fullName evidence="3">DNA primase</fullName>
    </recommendedName>
</protein>